<sequence>MLVKIYFYIKYELNKILQRLKILTKMSSDYEIIALLSAILKYFHQIGGPILMIIGSVSCILNLCVFGRKSLRKNPCTIYLIATNINGLLLIYTSTLYMTLAFGYSIDPTAYNVVFCRFRFYTMFLFEILSPCYLILASIDRVLITSQSALTRRKSTNRLAYVSITIVTIFWSIVHCHSFIFMNLVSFAPGFSACFFQPASYLLVMSYYPLVVKVFLIPCLMITFGLYTVRNIRKVNKTAPTLLIHSATTANGNSRIVRSKDQQLIKILLMDITVYIVFNLIQSVIVIYQQIGQNQPHTILQSQIGGFIFILALTCSPIPFYIGCYTNLIVSKTFRQEMKNILMLR</sequence>
<proteinExistence type="predicted"/>
<feature type="transmembrane region" description="Helical" evidence="5">
    <location>
        <begin position="120"/>
        <end position="139"/>
    </location>
</feature>
<evidence type="ECO:0000313" key="7">
    <source>
        <dbReference type="EMBL" id="CAF1544665.1"/>
    </source>
</evidence>
<feature type="transmembrane region" description="Helical" evidence="5">
    <location>
        <begin position="159"/>
        <end position="187"/>
    </location>
</feature>
<evidence type="ECO:0000256" key="1">
    <source>
        <dbReference type="ARBA" id="ARBA00004370"/>
    </source>
</evidence>
<dbReference type="EMBL" id="CAJNOJ010001157">
    <property type="protein sequence ID" value="CAF1544665.1"/>
    <property type="molecule type" value="Genomic_DNA"/>
</dbReference>
<evidence type="ECO:0000259" key="6">
    <source>
        <dbReference type="PROSITE" id="PS50262"/>
    </source>
</evidence>
<dbReference type="GO" id="GO:0016020">
    <property type="term" value="C:membrane"/>
    <property type="evidence" value="ECO:0007669"/>
    <property type="project" value="UniProtKB-SubCell"/>
</dbReference>
<evidence type="ECO:0000256" key="3">
    <source>
        <dbReference type="ARBA" id="ARBA00022989"/>
    </source>
</evidence>
<feature type="transmembrane region" description="Helical" evidence="5">
    <location>
        <begin position="264"/>
        <end position="288"/>
    </location>
</feature>
<dbReference type="OrthoDB" id="10368148at2759"/>
<feature type="domain" description="G-protein coupled receptors family 1 profile" evidence="6">
    <location>
        <begin position="58"/>
        <end position="320"/>
    </location>
</feature>
<reference evidence="7" key="1">
    <citation type="submission" date="2021-02" db="EMBL/GenBank/DDBJ databases">
        <authorList>
            <person name="Nowell W R."/>
        </authorList>
    </citation>
    <scope>NUCLEOTIDE SEQUENCE</scope>
</reference>
<dbReference type="SUPFAM" id="SSF81321">
    <property type="entry name" value="Family A G protein-coupled receptor-like"/>
    <property type="match status" value="1"/>
</dbReference>
<accession>A0A815WL94</accession>
<dbReference type="Gene3D" id="1.20.1070.10">
    <property type="entry name" value="Rhodopsin 7-helix transmembrane proteins"/>
    <property type="match status" value="1"/>
</dbReference>
<protein>
    <recommendedName>
        <fullName evidence="6">G-protein coupled receptors family 1 profile domain-containing protein</fullName>
    </recommendedName>
</protein>
<keyword evidence="4 5" id="KW-0472">Membrane</keyword>
<dbReference type="Proteomes" id="UP000663852">
    <property type="component" value="Unassembled WGS sequence"/>
</dbReference>
<evidence type="ECO:0000313" key="8">
    <source>
        <dbReference type="Proteomes" id="UP000663852"/>
    </source>
</evidence>
<keyword evidence="3 5" id="KW-1133">Transmembrane helix</keyword>
<feature type="transmembrane region" description="Helical" evidence="5">
    <location>
        <begin position="78"/>
        <end position="100"/>
    </location>
</feature>
<dbReference type="PROSITE" id="PS50262">
    <property type="entry name" value="G_PROTEIN_RECEP_F1_2"/>
    <property type="match status" value="1"/>
</dbReference>
<evidence type="ECO:0000256" key="4">
    <source>
        <dbReference type="ARBA" id="ARBA00023136"/>
    </source>
</evidence>
<comment type="caution">
    <text evidence="7">The sequence shown here is derived from an EMBL/GenBank/DDBJ whole genome shotgun (WGS) entry which is preliminary data.</text>
</comment>
<organism evidence="7 8">
    <name type="scientific">Adineta ricciae</name>
    <name type="common">Rotifer</name>
    <dbReference type="NCBI Taxonomy" id="249248"/>
    <lineage>
        <taxon>Eukaryota</taxon>
        <taxon>Metazoa</taxon>
        <taxon>Spiralia</taxon>
        <taxon>Gnathifera</taxon>
        <taxon>Rotifera</taxon>
        <taxon>Eurotatoria</taxon>
        <taxon>Bdelloidea</taxon>
        <taxon>Adinetida</taxon>
        <taxon>Adinetidae</taxon>
        <taxon>Adineta</taxon>
    </lineage>
</organism>
<comment type="subcellular location">
    <subcellularLocation>
        <location evidence="1">Membrane</location>
    </subcellularLocation>
</comment>
<gene>
    <name evidence="7" type="ORF">EDS130_LOCUS45570</name>
</gene>
<dbReference type="InterPro" id="IPR017452">
    <property type="entry name" value="GPCR_Rhodpsn_7TM"/>
</dbReference>
<evidence type="ECO:0000256" key="2">
    <source>
        <dbReference type="ARBA" id="ARBA00022692"/>
    </source>
</evidence>
<evidence type="ECO:0000256" key="5">
    <source>
        <dbReference type="SAM" id="Phobius"/>
    </source>
</evidence>
<dbReference type="AlphaFoldDB" id="A0A815WL94"/>
<feature type="transmembrane region" description="Helical" evidence="5">
    <location>
        <begin position="207"/>
        <end position="229"/>
    </location>
</feature>
<name>A0A815WL94_ADIRI</name>
<feature type="transmembrane region" description="Helical" evidence="5">
    <location>
        <begin position="308"/>
        <end position="330"/>
    </location>
</feature>
<feature type="transmembrane region" description="Helical" evidence="5">
    <location>
        <begin position="46"/>
        <end position="66"/>
    </location>
</feature>
<keyword evidence="2 5" id="KW-0812">Transmembrane</keyword>